<evidence type="ECO:0000256" key="1">
    <source>
        <dbReference type="SAM" id="MobiDB-lite"/>
    </source>
</evidence>
<dbReference type="Gene3D" id="1.10.10.10">
    <property type="entry name" value="Winged helix-like DNA-binding domain superfamily/Winged helix DNA-binding domain"/>
    <property type="match status" value="1"/>
</dbReference>
<dbReference type="Pfam" id="PF17778">
    <property type="entry name" value="WHD_BLACT"/>
    <property type="match status" value="1"/>
</dbReference>
<dbReference type="SMART" id="SM00849">
    <property type="entry name" value="Lactamase_B"/>
    <property type="match status" value="1"/>
</dbReference>
<comment type="caution">
    <text evidence="3">The sequence shown here is derived from an EMBL/GenBank/DDBJ whole genome shotgun (WGS) entry which is preliminary data.</text>
</comment>
<reference evidence="3 4" key="1">
    <citation type="submission" date="2024-09" db="EMBL/GenBank/DDBJ databases">
        <authorList>
            <person name="Sun Q."/>
            <person name="Mori K."/>
        </authorList>
    </citation>
    <scope>NUCLEOTIDE SEQUENCE [LARGE SCALE GENOMIC DNA]</scope>
    <source>
        <strain evidence="3 4">TBRC 5777</strain>
    </source>
</reference>
<dbReference type="InterPro" id="IPR036388">
    <property type="entry name" value="WH-like_DNA-bd_sf"/>
</dbReference>
<proteinExistence type="predicted"/>
<feature type="region of interest" description="Disordered" evidence="1">
    <location>
        <begin position="1"/>
        <end position="54"/>
    </location>
</feature>
<organism evidence="3 4">
    <name type="scientific">Roseomonas elaeocarpi</name>
    <dbReference type="NCBI Taxonomy" id="907779"/>
    <lineage>
        <taxon>Bacteria</taxon>
        <taxon>Pseudomonadati</taxon>
        <taxon>Pseudomonadota</taxon>
        <taxon>Alphaproteobacteria</taxon>
        <taxon>Acetobacterales</taxon>
        <taxon>Roseomonadaceae</taxon>
        <taxon>Roseomonas</taxon>
    </lineage>
</organism>
<dbReference type="PANTHER" id="PTHR23131:SF0">
    <property type="entry name" value="ENDORIBONUCLEASE LACTB2"/>
    <property type="match status" value="1"/>
</dbReference>
<dbReference type="InterPro" id="IPR001279">
    <property type="entry name" value="Metallo-B-lactamas"/>
</dbReference>
<dbReference type="EMBL" id="JBHLUN010000009">
    <property type="protein sequence ID" value="MFC0409315.1"/>
    <property type="molecule type" value="Genomic_DNA"/>
</dbReference>
<name>A0ABV6JVF0_9PROT</name>
<dbReference type="Pfam" id="PF00753">
    <property type="entry name" value="Lactamase_B"/>
    <property type="match status" value="1"/>
</dbReference>
<feature type="compositionally biased region" description="Basic and acidic residues" evidence="1">
    <location>
        <begin position="16"/>
        <end position="49"/>
    </location>
</feature>
<dbReference type="CDD" id="cd16278">
    <property type="entry name" value="metallo-hydrolase-like_MBL-fold"/>
    <property type="match status" value="1"/>
</dbReference>
<feature type="domain" description="Metallo-beta-lactamase" evidence="2">
    <location>
        <begin position="75"/>
        <end position="241"/>
    </location>
</feature>
<evidence type="ECO:0000313" key="4">
    <source>
        <dbReference type="Proteomes" id="UP001589865"/>
    </source>
</evidence>
<accession>A0ABV6JVF0</accession>
<keyword evidence="4" id="KW-1185">Reference proteome</keyword>
<dbReference type="InterPro" id="IPR050662">
    <property type="entry name" value="Sec-metab_biosynth-thioest"/>
</dbReference>
<dbReference type="Proteomes" id="UP001589865">
    <property type="component" value="Unassembled WGS sequence"/>
</dbReference>
<dbReference type="RefSeq" id="WP_377045069.1">
    <property type="nucleotide sequence ID" value="NZ_JBHLUN010000009.1"/>
</dbReference>
<dbReference type="InterPro" id="IPR036866">
    <property type="entry name" value="RibonucZ/Hydroxyglut_hydro"/>
</dbReference>
<dbReference type="InterPro" id="IPR041516">
    <property type="entry name" value="LACTB2_WH"/>
</dbReference>
<dbReference type="Gene3D" id="3.60.15.10">
    <property type="entry name" value="Ribonuclease Z/Hydroxyacylglutathione hydrolase-like"/>
    <property type="match status" value="1"/>
</dbReference>
<gene>
    <name evidence="3" type="ORF">ACFFGY_13740</name>
</gene>
<dbReference type="SUPFAM" id="SSF56281">
    <property type="entry name" value="Metallo-hydrolase/oxidoreductase"/>
    <property type="match status" value="1"/>
</dbReference>
<protein>
    <submittedName>
        <fullName evidence="3">MBL fold metallo-hydrolase</fullName>
    </submittedName>
</protein>
<evidence type="ECO:0000313" key="3">
    <source>
        <dbReference type="EMBL" id="MFC0409315.1"/>
    </source>
</evidence>
<dbReference type="PANTHER" id="PTHR23131">
    <property type="entry name" value="ENDORIBONUCLEASE LACTB2"/>
    <property type="match status" value="1"/>
</dbReference>
<evidence type="ECO:0000259" key="2">
    <source>
        <dbReference type="SMART" id="SM00849"/>
    </source>
</evidence>
<sequence length="325" mass="34144">MSKPSPTPRPGLSMPADRDGEAARPARREAAAPRSDDAPPAFRREDHARPGVAEDVAPGIRRLLCPNPGPLTFTGTNTWLLGQSEVTLIDPGPDLPEHREAILGAAGAGRIVRILVTHTHLDHSAGAPALQRLTGAPVSGFGAHGPLVGPGADTRFRPDVVLPDEATVPTEAGLLRALHTPGHCPTHLCFALEGTGILFSGDHVMAWSTTAVTPPDGSMADYMRSLARIAARDDRLLLPGHGPVLEEPAPFLAALRRHREEREAAILRALDGAAPMTAAELVPLIYGVALDPRLAAGAAGSVLAHLIKLAGEGRITASPEGYRRR</sequence>